<dbReference type="InterPro" id="IPR025792">
    <property type="entry name" value="tRNA_Gua_MeTrfase_euk"/>
</dbReference>
<dbReference type="AlphaFoldDB" id="A0A1E3PCU3"/>
<dbReference type="PANTHER" id="PTHR23245:SF36">
    <property type="entry name" value="TRNA (GUANINE(37)-N1)-METHYLTRANSFERASE"/>
    <property type="match status" value="1"/>
</dbReference>
<dbReference type="Gene3D" id="3.40.50.150">
    <property type="entry name" value="Vaccinia Virus protein VP39"/>
    <property type="match status" value="1"/>
</dbReference>
<keyword evidence="4" id="KW-0808">Transferase</keyword>
<dbReference type="FunFam" id="3.30.300.110:FF:000001">
    <property type="entry name" value="tRNA (guanine(37)-N1)-methyltransferase"/>
    <property type="match status" value="1"/>
</dbReference>
<dbReference type="GO" id="GO:0052906">
    <property type="term" value="F:tRNA (guanine(37)-N1)-methyltransferase activity"/>
    <property type="evidence" value="ECO:0007669"/>
    <property type="project" value="UniProtKB-EC"/>
</dbReference>
<proteinExistence type="inferred from homology"/>
<evidence type="ECO:0000256" key="3">
    <source>
        <dbReference type="ARBA" id="ARBA00022603"/>
    </source>
</evidence>
<comment type="catalytic activity">
    <reaction evidence="9">
        <text>guanosine(37) in tRNA + S-adenosyl-L-methionine = N(1)-methylguanosine(37) in tRNA + S-adenosyl-L-homocysteine + H(+)</text>
        <dbReference type="Rhea" id="RHEA:36899"/>
        <dbReference type="Rhea" id="RHEA-COMP:10145"/>
        <dbReference type="Rhea" id="RHEA-COMP:10147"/>
        <dbReference type="ChEBI" id="CHEBI:15378"/>
        <dbReference type="ChEBI" id="CHEBI:57856"/>
        <dbReference type="ChEBI" id="CHEBI:59789"/>
        <dbReference type="ChEBI" id="CHEBI:73542"/>
        <dbReference type="ChEBI" id="CHEBI:74269"/>
        <dbReference type="EC" id="2.1.1.228"/>
    </reaction>
</comment>
<dbReference type="InterPro" id="IPR056743">
    <property type="entry name" value="TRM5-TYW2-like_MTfase"/>
</dbReference>
<dbReference type="InterPro" id="IPR030382">
    <property type="entry name" value="MeTrfase_TRM5/TYW2"/>
</dbReference>
<dbReference type="InterPro" id="IPR056744">
    <property type="entry name" value="TRM5/TYW2-like_N"/>
</dbReference>
<accession>A0A1E3PCU3</accession>
<evidence type="ECO:0000256" key="9">
    <source>
        <dbReference type="ARBA" id="ARBA00047783"/>
    </source>
</evidence>
<evidence type="ECO:0000313" key="12">
    <source>
        <dbReference type="Proteomes" id="UP000095009"/>
    </source>
</evidence>
<dbReference type="Pfam" id="PF02475">
    <property type="entry name" value="TRM5-TYW2_MTfase"/>
    <property type="match status" value="1"/>
</dbReference>
<gene>
    <name evidence="11" type="ORF">NADFUDRAFT_48142</name>
</gene>
<dbReference type="Proteomes" id="UP000095009">
    <property type="component" value="Unassembled WGS sequence"/>
</dbReference>
<comment type="similarity">
    <text evidence="1">Belongs to the class I-like SAM-binding methyltransferase superfamily. TRM5/TYW2 family.</text>
</comment>
<feature type="domain" description="SAM-dependent methyltransferase TRM5/TYW2-type" evidence="10">
    <location>
        <begin position="37"/>
        <end position="351"/>
    </location>
</feature>
<dbReference type="STRING" id="857566.A0A1E3PCU3"/>
<protein>
    <recommendedName>
        <fullName evidence="10">SAM-dependent methyltransferase TRM5/TYW2-type domain-containing protein</fullName>
    </recommendedName>
</protein>
<keyword evidence="12" id="KW-1185">Reference proteome</keyword>
<dbReference type="PROSITE" id="PS51684">
    <property type="entry name" value="SAM_MT_TRM5_TYW2"/>
    <property type="match status" value="1"/>
</dbReference>
<evidence type="ECO:0000256" key="2">
    <source>
        <dbReference type="ARBA" id="ARBA00022490"/>
    </source>
</evidence>
<evidence type="ECO:0000256" key="6">
    <source>
        <dbReference type="ARBA" id="ARBA00022694"/>
    </source>
</evidence>
<dbReference type="HAMAP" id="MF_03152">
    <property type="entry name" value="TRM5"/>
    <property type="match status" value="1"/>
</dbReference>
<evidence type="ECO:0000256" key="7">
    <source>
        <dbReference type="ARBA" id="ARBA00023128"/>
    </source>
</evidence>
<dbReference type="Pfam" id="PF25133">
    <property type="entry name" value="TYW2_N_2"/>
    <property type="match status" value="1"/>
</dbReference>
<dbReference type="EMBL" id="KV454415">
    <property type="protein sequence ID" value="ODQ63233.1"/>
    <property type="molecule type" value="Genomic_DNA"/>
</dbReference>
<evidence type="ECO:0000259" key="10">
    <source>
        <dbReference type="PROSITE" id="PS51684"/>
    </source>
</evidence>
<keyword evidence="3" id="KW-0489">Methyltransferase</keyword>
<dbReference type="SUPFAM" id="SSF53335">
    <property type="entry name" value="S-adenosyl-L-methionine-dependent methyltransferases"/>
    <property type="match status" value="1"/>
</dbReference>
<evidence type="ECO:0000256" key="5">
    <source>
        <dbReference type="ARBA" id="ARBA00022691"/>
    </source>
</evidence>
<feature type="non-terminal residue" evidence="11">
    <location>
        <position position="1"/>
    </location>
</feature>
<keyword evidence="6" id="KW-0819">tRNA processing</keyword>
<dbReference type="GO" id="GO:0070901">
    <property type="term" value="P:mitochondrial tRNA methylation"/>
    <property type="evidence" value="ECO:0007669"/>
    <property type="project" value="TreeGrafter"/>
</dbReference>
<keyword evidence="5" id="KW-0949">S-adenosyl-L-methionine</keyword>
<organism evidence="11 12">
    <name type="scientific">Nadsonia fulvescens var. elongata DSM 6958</name>
    <dbReference type="NCBI Taxonomy" id="857566"/>
    <lineage>
        <taxon>Eukaryota</taxon>
        <taxon>Fungi</taxon>
        <taxon>Dikarya</taxon>
        <taxon>Ascomycota</taxon>
        <taxon>Saccharomycotina</taxon>
        <taxon>Dipodascomycetes</taxon>
        <taxon>Dipodascales</taxon>
        <taxon>Dipodascales incertae sedis</taxon>
        <taxon>Nadsonia</taxon>
    </lineage>
</organism>
<dbReference type="GO" id="GO:0002939">
    <property type="term" value="P:tRNA N1-guanine methylation"/>
    <property type="evidence" value="ECO:0007669"/>
    <property type="project" value="TreeGrafter"/>
</dbReference>
<evidence type="ECO:0000256" key="8">
    <source>
        <dbReference type="ARBA" id="ARBA00023242"/>
    </source>
</evidence>
<dbReference type="OrthoDB" id="408788at2759"/>
<reference evidence="11 12" key="1">
    <citation type="journal article" date="2016" name="Proc. Natl. Acad. Sci. U.S.A.">
        <title>Comparative genomics of biotechnologically important yeasts.</title>
        <authorList>
            <person name="Riley R."/>
            <person name="Haridas S."/>
            <person name="Wolfe K.H."/>
            <person name="Lopes M.R."/>
            <person name="Hittinger C.T."/>
            <person name="Goeker M."/>
            <person name="Salamov A.A."/>
            <person name="Wisecaver J.H."/>
            <person name="Long T.M."/>
            <person name="Calvey C.H."/>
            <person name="Aerts A.L."/>
            <person name="Barry K.W."/>
            <person name="Choi C."/>
            <person name="Clum A."/>
            <person name="Coughlan A.Y."/>
            <person name="Deshpande S."/>
            <person name="Douglass A.P."/>
            <person name="Hanson S.J."/>
            <person name="Klenk H.-P."/>
            <person name="LaButti K.M."/>
            <person name="Lapidus A."/>
            <person name="Lindquist E.A."/>
            <person name="Lipzen A.M."/>
            <person name="Meier-Kolthoff J.P."/>
            <person name="Ohm R.A."/>
            <person name="Otillar R.P."/>
            <person name="Pangilinan J.L."/>
            <person name="Peng Y."/>
            <person name="Rokas A."/>
            <person name="Rosa C.A."/>
            <person name="Scheuner C."/>
            <person name="Sibirny A.A."/>
            <person name="Slot J.C."/>
            <person name="Stielow J.B."/>
            <person name="Sun H."/>
            <person name="Kurtzman C.P."/>
            <person name="Blackwell M."/>
            <person name="Grigoriev I.V."/>
            <person name="Jeffries T.W."/>
        </authorList>
    </citation>
    <scope>NUCLEOTIDE SEQUENCE [LARGE SCALE GENOMIC DNA]</scope>
    <source>
        <strain evidence="11 12">DSM 6958</strain>
    </source>
</reference>
<sequence length="358" mass="40580">AKIIPYTLVLDYTHWRADEILSAILPEKLLGEVPTGFTVIGHIAHLNLRDEYLPYKNLIGEVIFDKNPRIRTVINKLDSIDTKFRTFAMEVLAGDEDFEVEQSESGCRFQFDFRKVYWNSRLHSEHDRLVRQFSPGSAVCDVMAGVGPFAVPAGKKRVITFANDLNPESYAAMVNNIKINKVESFVFPSNLDGLEFIQKSSSLLFDFAQKTPVISVPVTSRPKRTKTTEGLVAKPATIDVTVPQTFDHYVMNLPDSAIEFLGAFRGLYADGKFKDLFVGENKRELPLIHVHCFHKSEPASNPTDAEVYEALRQRVSNSMKFEIAVEELSFHYVRKVAPTKDMYCITYRIPEEVAFATD</sequence>
<dbReference type="PANTHER" id="PTHR23245">
    <property type="entry name" value="TRNA METHYLTRANSFERASE"/>
    <property type="match status" value="1"/>
</dbReference>
<dbReference type="GO" id="GO:0005759">
    <property type="term" value="C:mitochondrial matrix"/>
    <property type="evidence" value="ECO:0007669"/>
    <property type="project" value="TreeGrafter"/>
</dbReference>
<name>A0A1E3PCU3_9ASCO</name>
<keyword evidence="7" id="KW-0496">Mitochondrion</keyword>
<dbReference type="Gene3D" id="3.30.300.110">
    <property type="entry name" value="Met-10+ protein-like domains"/>
    <property type="match status" value="1"/>
</dbReference>
<dbReference type="InterPro" id="IPR029063">
    <property type="entry name" value="SAM-dependent_MTases_sf"/>
</dbReference>
<keyword evidence="8" id="KW-0539">Nucleus</keyword>
<keyword evidence="2" id="KW-0963">Cytoplasm</keyword>
<evidence type="ECO:0000256" key="4">
    <source>
        <dbReference type="ARBA" id="ARBA00022679"/>
    </source>
</evidence>
<evidence type="ECO:0000256" key="1">
    <source>
        <dbReference type="ARBA" id="ARBA00009775"/>
    </source>
</evidence>
<evidence type="ECO:0000313" key="11">
    <source>
        <dbReference type="EMBL" id="ODQ63233.1"/>
    </source>
</evidence>